<dbReference type="SUPFAM" id="SSF103473">
    <property type="entry name" value="MFS general substrate transporter"/>
    <property type="match status" value="1"/>
</dbReference>
<dbReference type="InterPro" id="IPR036259">
    <property type="entry name" value="MFS_trans_sf"/>
</dbReference>
<evidence type="ECO:0000256" key="3">
    <source>
        <dbReference type="ARBA" id="ARBA00023136"/>
    </source>
</evidence>
<dbReference type="AlphaFoldDB" id="A0A5C1Q988"/>
<feature type="transmembrane region" description="Helical" evidence="4">
    <location>
        <begin position="360"/>
        <end position="379"/>
    </location>
</feature>
<keyword evidence="2 4" id="KW-1133">Transmembrane helix</keyword>
<evidence type="ECO:0000313" key="5">
    <source>
        <dbReference type="EMBL" id="QEN03479.1"/>
    </source>
</evidence>
<proteinExistence type="predicted"/>
<evidence type="ECO:0000256" key="4">
    <source>
        <dbReference type="SAM" id="Phobius"/>
    </source>
</evidence>
<dbReference type="RefSeq" id="WP_149566737.1">
    <property type="nucleotide sequence ID" value="NZ_CP035807.1"/>
</dbReference>
<dbReference type="OrthoDB" id="366622at2"/>
<feature type="transmembrane region" description="Helical" evidence="4">
    <location>
        <begin position="321"/>
        <end position="340"/>
    </location>
</feature>
<reference evidence="5 6" key="1">
    <citation type="submission" date="2019-02" db="EMBL/GenBank/DDBJ databases">
        <authorList>
            <person name="Fomenkov A."/>
            <person name="Dubinina G."/>
            <person name="Grabovich M."/>
            <person name="Vincze T."/>
            <person name="Roberts R.J."/>
        </authorList>
    </citation>
    <scope>NUCLEOTIDE SEQUENCE [LARGE SCALE GENOMIC DNA]</scope>
    <source>
        <strain evidence="5 6">P</strain>
    </source>
</reference>
<keyword evidence="3 4" id="KW-0472">Membrane</keyword>
<feature type="transmembrane region" description="Helical" evidence="4">
    <location>
        <begin position="256"/>
        <end position="279"/>
    </location>
</feature>
<evidence type="ECO:0000256" key="2">
    <source>
        <dbReference type="ARBA" id="ARBA00022989"/>
    </source>
</evidence>
<dbReference type="PANTHER" id="PTHR23526:SF2">
    <property type="entry name" value="MAJOR FACILITATOR SUPERFAMILY (MFS) PROFILE DOMAIN-CONTAINING PROTEIN"/>
    <property type="match status" value="1"/>
</dbReference>
<dbReference type="Pfam" id="PF13646">
    <property type="entry name" value="HEAT_2"/>
    <property type="match status" value="1"/>
</dbReference>
<dbReference type="Gene3D" id="1.25.10.10">
    <property type="entry name" value="Leucine-rich Repeat Variant"/>
    <property type="match status" value="1"/>
</dbReference>
<feature type="transmembrane region" description="Helical" evidence="4">
    <location>
        <begin position="385"/>
        <end position="410"/>
    </location>
</feature>
<sequence length="729" mass="82182">MPTMFLNEEERKYGQKKVYTFQGLNGMGFNFMGETPVYLMAIQFGATNIELGYISSVIYLTGLILVFIPRMLAGKNLIKVQSLAWLLRGLFVLLYLFLYFMEGRAAVLLILVVYTLFCSARIVGVVIWNPLIKMVTTSQTRGKVLALGNIANQSASLISKFISFVITSFQYLSGIGGLLLLQLFGVILNSTAALELKKIPCRETVEYKKSRNLFVIFNESINIRDRRYPLIIRWISISLMVLHGLTIAFVKKEAGFTGNIVFLYTMAIALANICSGLFAKNFADRVGSRPLLIGSNIFLSVFIFIWMILPVSSKITMPIPIYFILGFLSNFFLLSNNVLIDRVLVNTMPDEDRFGYNSMINFITAIFSLISGLLGGLLIDLGETFFLLLPNTFSLMFLLTLILSLSMVLLSAKIIDSGSLTPKEAAAILFSFEGLRAFSYIGKLKSIADPLKKRTVILSISQNGADIATKELKKILSSPLSPLKGDVIKSLFTHPRKELMDLLLKEATDFGSYHQMKAIFTLGAYPYKEVERVLLKLLNCNSDSIRSNAAKSLGRIGYKDSTEMVYNLDSLSRDPWDKLNYLIALKNMDERGVIFSKIFNIPNIDDNSIFKQTYYSLVGDLLDFTPPLSEIYASKNHKKGEGLRDFLDETRDLNLYNTNHKELIYWFKNNDWSSIWDFCKSGLTSIITDNKPINNLTNAILLNTNSSSYTYNDSLAALYFTYQILCYSK</sequence>
<dbReference type="EMBL" id="CP035807">
    <property type="protein sequence ID" value="QEN03479.1"/>
    <property type="molecule type" value="Genomic_DNA"/>
</dbReference>
<dbReference type="PANTHER" id="PTHR23526">
    <property type="entry name" value="INTEGRAL MEMBRANE TRANSPORT PROTEIN-RELATED"/>
    <property type="match status" value="1"/>
</dbReference>
<protein>
    <submittedName>
        <fullName evidence="5">MFS transporter</fullName>
    </submittedName>
</protein>
<dbReference type="Gene3D" id="1.20.1250.20">
    <property type="entry name" value="MFS general substrate transporter like domains"/>
    <property type="match status" value="1"/>
</dbReference>
<gene>
    <name evidence="5" type="ORF">EW093_01745</name>
</gene>
<dbReference type="Proteomes" id="UP000323824">
    <property type="component" value="Chromosome"/>
</dbReference>
<feature type="transmembrane region" description="Helical" evidence="4">
    <location>
        <begin position="230"/>
        <end position="250"/>
    </location>
</feature>
<dbReference type="InterPro" id="IPR016024">
    <property type="entry name" value="ARM-type_fold"/>
</dbReference>
<dbReference type="GO" id="GO:0022857">
    <property type="term" value="F:transmembrane transporter activity"/>
    <property type="evidence" value="ECO:0007669"/>
    <property type="project" value="InterPro"/>
</dbReference>
<dbReference type="SUPFAM" id="SSF48371">
    <property type="entry name" value="ARM repeat"/>
    <property type="match status" value="1"/>
</dbReference>
<dbReference type="InterPro" id="IPR052528">
    <property type="entry name" value="Sugar_transport-like"/>
</dbReference>
<dbReference type="InterPro" id="IPR011701">
    <property type="entry name" value="MFS"/>
</dbReference>
<feature type="transmembrane region" description="Helical" evidence="4">
    <location>
        <begin position="85"/>
        <end position="101"/>
    </location>
</feature>
<feature type="transmembrane region" description="Helical" evidence="4">
    <location>
        <begin position="53"/>
        <end position="73"/>
    </location>
</feature>
<feature type="transmembrane region" description="Helical" evidence="4">
    <location>
        <begin position="107"/>
        <end position="132"/>
    </location>
</feature>
<evidence type="ECO:0000256" key="1">
    <source>
        <dbReference type="ARBA" id="ARBA00022692"/>
    </source>
</evidence>
<feature type="transmembrane region" description="Helical" evidence="4">
    <location>
        <begin position="172"/>
        <end position="194"/>
    </location>
</feature>
<feature type="transmembrane region" description="Helical" evidence="4">
    <location>
        <begin position="291"/>
        <end position="309"/>
    </location>
</feature>
<dbReference type="Pfam" id="PF07690">
    <property type="entry name" value="MFS_1"/>
    <property type="match status" value="1"/>
</dbReference>
<name>A0A5C1Q988_9SPIO</name>
<dbReference type="InterPro" id="IPR011989">
    <property type="entry name" value="ARM-like"/>
</dbReference>
<reference evidence="5 6" key="2">
    <citation type="submission" date="2019-09" db="EMBL/GenBank/DDBJ databases">
        <title>Complete Genome Sequence and Methylome Analysis of free living Spirochaetas.</title>
        <authorList>
            <person name="Leshcheva N."/>
            <person name="Mikheeva N."/>
        </authorList>
    </citation>
    <scope>NUCLEOTIDE SEQUENCE [LARGE SCALE GENOMIC DNA]</scope>
    <source>
        <strain evidence="5 6">P</strain>
    </source>
</reference>
<keyword evidence="6" id="KW-1185">Reference proteome</keyword>
<organism evidence="5 6">
    <name type="scientific">Thiospirochaeta perfilievii</name>
    <dbReference type="NCBI Taxonomy" id="252967"/>
    <lineage>
        <taxon>Bacteria</taxon>
        <taxon>Pseudomonadati</taxon>
        <taxon>Spirochaetota</taxon>
        <taxon>Spirochaetia</taxon>
        <taxon>Spirochaetales</taxon>
        <taxon>Spirochaetaceae</taxon>
        <taxon>Thiospirochaeta</taxon>
    </lineage>
</organism>
<accession>A0A5C1Q988</accession>
<keyword evidence="1 4" id="KW-0812">Transmembrane</keyword>
<dbReference type="KEGG" id="sper:EW093_01745"/>
<evidence type="ECO:0000313" key="6">
    <source>
        <dbReference type="Proteomes" id="UP000323824"/>
    </source>
</evidence>